<name>A0ABN2EZX8_9ACTN</name>
<organism evidence="1 2">
    <name type="scientific">Nonomuraea maheshkhaliensis</name>
    <dbReference type="NCBI Taxonomy" id="419590"/>
    <lineage>
        <taxon>Bacteria</taxon>
        <taxon>Bacillati</taxon>
        <taxon>Actinomycetota</taxon>
        <taxon>Actinomycetes</taxon>
        <taxon>Streptosporangiales</taxon>
        <taxon>Streptosporangiaceae</taxon>
        <taxon>Nonomuraea</taxon>
    </lineage>
</organism>
<dbReference type="EMBL" id="BAAAMU010000011">
    <property type="protein sequence ID" value="GAA1624114.1"/>
    <property type="molecule type" value="Genomic_DNA"/>
</dbReference>
<evidence type="ECO:0000313" key="1">
    <source>
        <dbReference type="EMBL" id="GAA1624114.1"/>
    </source>
</evidence>
<reference evidence="1 2" key="1">
    <citation type="journal article" date="2019" name="Int. J. Syst. Evol. Microbiol.">
        <title>The Global Catalogue of Microorganisms (GCM) 10K type strain sequencing project: providing services to taxonomists for standard genome sequencing and annotation.</title>
        <authorList>
            <consortium name="The Broad Institute Genomics Platform"/>
            <consortium name="The Broad Institute Genome Sequencing Center for Infectious Disease"/>
            <person name="Wu L."/>
            <person name="Ma J."/>
        </authorList>
    </citation>
    <scope>NUCLEOTIDE SEQUENCE [LARGE SCALE GENOMIC DNA]</scope>
    <source>
        <strain evidence="1 2">JCM 13929</strain>
    </source>
</reference>
<comment type="caution">
    <text evidence="1">The sequence shown here is derived from an EMBL/GenBank/DDBJ whole genome shotgun (WGS) entry which is preliminary data.</text>
</comment>
<dbReference type="Proteomes" id="UP001500064">
    <property type="component" value="Unassembled WGS sequence"/>
</dbReference>
<gene>
    <name evidence="1" type="ORF">GCM10009733_020950</name>
</gene>
<accession>A0ABN2EZX8</accession>
<evidence type="ECO:0000313" key="2">
    <source>
        <dbReference type="Proteomes" id="UP001500064"/>
    </source>
</evidence>
<protein>
    <submittedName>
        <fullName evidence="1">Uncharacterized protein</fullName>
    </submittedName>
</protein>
<keyword evidence="2" id="KW-1185">Reference proteome</keyword>
<sequence>MTRRPALTLDSSTITVAVWHNTTGMFAAWQPDDAMIKVFAFQIPAEAARTPDRVLAETWRIFNVGDDELARSYRARRLRSLSVGDVVAIGELAWAYNPIGYRQVAGRLTVTDVGVAGSTSLNGPQPT</sequence>
<proteinExistence type="predicted"/>